<gene>
    <name evidence="3" type="ORF">WJX73_010626</name>
</gene>
<dbReference type="EMBL" id="JALJOQ010000002">
    <property type="protein sequence ID" value="KAK9814051.1"/>
    <property type="molecule type" value="Genomic_DNA"/>
</dbReference>
<dbReference type="SUPFAM" id="SSF56112">
    <property type="entry name" value="Protein kinase-like (PK-like)"/>
    <property type="match status" value="1"/>
</dbReference>
<protein>
    <recommendedName>
        <fullName evidence="2">Protein kinase domain-containing protein</fullName>
    </recommendedName>
</protein>
<evidence type="ECO:0000313" key="3">
    <source>
        <dbReference type="EMBL" id="KAK9814051.1"/>
    </source>
</evidence>
<evidence type="ECO:0000256" key="1">
    <source>
        <dbReference type="SAM" id="MobiDB-lite"/>
    </source>
</evidence>
<comment type="caution">
    <text evidence="3">The sequence shown here is derived from an EMBL/GenBank/DDBJ whole genome shotgun (WGS) entry which is preliminary data.</text>
</comment>
<dbReference type="GO" id="GO:0004672">
    <property type="term" value="F:protein kinase activity"/>
    <property type="evidence" value="ECO:0007669"/>
    <property type="project" value="InterPro"/>
</dbReference>
<sequence>MSTYREVDEAGAHTTRRDARASQPEEGSTAISVPDSFAAKPGVGLADGVLIGKLLGQGLQGAVFELTDSQGLQIGWVLKTVTAGPAAAFNFLFPGIQREWLIGRELCLTLNEGPLLGFMRTGASIKSQKSGKIRGIVIEQMSGNTLDKHLLQARQGCLDAKYIRSMLQQVFMALDGAQKAAGFVHWDLRLANVMQHNPGACSKAAAPPTIGAQEATEAAVQQSDGPTFKMIDFGHGNLYDRHLKAIGVSVDRDKRVRLPRVPATEVGYRLFWHREGDVFRLLMSLQNVIDGCCWPRAQAPLVRQLAGLIRHVTGIQLKIWLQEGDQVLCDSRGMPWHRQGGCCNILRRCYIRTRSFWFPSTPRITAAEALSHPLFTEPAC</sequence>
<dbReference type="SMART" id="SM00220">
    <property type="entry name" value="S_TKc"/>
    <property type="match status" value="1"/>
</dbReference>
<evidence type="ECO:0000313" key="4">
    <source>
        <dbReference type="Proteomes" id="UP001465755"/>
    </source>
</evidence>
<proteinExistence type="predicted"/>
<dbReference type="InterPro" id="IPR011009">
    <property type="entry name" value="Kinase-like_dom_sf"/>
</dbReference>
<dbReference type="Gene3D" id="1.10.510.10">
    <property type="entry name" value="Transferase(Phosphotransferase) domain 1"/>
    <property type="match status" value="1"/>
</dbReference>
<keyword evidence="4" id="KW-1185">Reference proteome</keyword>
<dbReference type="GO" id="GO:0005524">
    <property type="term" value="F:ATP binding"/>
    <property type="evidence" value="ECO:0007669"/>
    <property type="project" value="InterPro"/>
</dbReference>
<reference evidence="3 4" key="1">
    <citation type="journal article" date="2024" name="Nat. Commun.">
        <title>Phylogenomics reveals the evolutionary origins of lichenization in chlorophyte algae.</title>
        <authorList>
            <person name="Puginier C."/>
            <person name="Libourel C."/>
            <person name="Otte J."/>
            <person name="Skaloud P."/>
            <person name="Haon M."/>
            <person name="Grisel S."/>
            <person name="Petersen M."/>
            <person name="Berrin J.G."/>
            <person name="Delaux P.M."/>
            <person name="Dal Grande F."/>
            <person name="Keller J."/>
        </authorList>
    </citation>
    <scope>NUCLEOTIDE SEQUENCE [LARGE SCALE GENOMIC DNA]</scope>
    <source>
        <strain evidence="3 4">SAG 2036</strain>
    </source>
</reference>
<dbReference type="AlphaFoldDB" id="A0AAW1Q067"/>
<dbReference type="Proteomes" id="UP001465755">
    <property type="component" value="Unassembled WGS sequence"/>
</dbReference>
<evidence type="ECO:0000259" key="2">
    <source>
        <dbReference type="PROSITE" id="PS50011"/>
    </source>
</evidence>
<feature type="region of interest" description="Disordered" evidence="1">
    <location>
        <begin position="1"/>
        <end position="33"/>
    </location>
</feature>
<feature type="compositionally biased region" description="Basic and acidic residues" evidence="1">
    <location>
        <begin position="1"/>
        <end position="20"/>
    </location>
</feature>
<dbReference type="InterPro" id="IPR000719">
    <property type="entry name" value="Prot_kinase_dom"/>
</dbReference>
<name>A0AAW1Q067_9CHLO</name>
<organism evidence="3 4">
    <name type="scientific">Symbiochloris irregularis</name>
    <dbReference type="NCBI Taxonomy" id="706552"/>
    <lineage>
        <taxon>Eukaryota</taxon>
        <taxon>Viridiplantae</taxon>
        <taxon>Chlorophyta</taxon>
        <taxon>core chlorophytes</taxon>
        <taxon>Trebouxiophyceae</taxon>
        <taxon>Trebouxiales</taxon>
        <taxon>Trebouxiaceae</taxon>
        <taxon>Symbiochloris</taxon>
    </lineage>
</organism>
<feature type="domain" description="Protein kinase" evidence="2">
    <location>
        <begin position="49"/>
        <end position="375"/>
    </location>
</feature>
<accession>A0AAW1Q067</accession>
<dbReference type="PROSITE" id="PS50011">
    <property type="entry name" value="PROTEIN_KINASE_DOM"/>
    <property type="match status" value="1"/>
</dbReference>